<feature type="domain" description="YscD cytoplasmic" evidence="3">
    <location>
        <begin position="18"/>
        <end position="107"/>
    </location>
</feature>
<keyword evidence="6" id="KW-1185">Reference proteome</keyword>
<proteinExistence type="predicted"/>
<organism evidence="5 6">
    <name type="scientific">Pseudomonas deceptionensis</name>
    <dbReference type="NCBI Taxonomy" id="882211"/>
    <lineage>
        <taxon>Bacteria</taxon>
        <taxon>Pseudomonadati</taxon>
        <taxon>Pseudomonadota</taxon>
        <taxon>Gammaproteobacteria</taxon>
        <taxon>Pseudomonadales</taxon>
        <taxon>Pseudomonadaceae</taxon>
        <taxon>Pseudomonas</taxon>
    </lineage>
</organism>
<evidence type="ECO:0000259" key="4">
    <source>
        <dbReference type="Pfam" id="PF21934"/>
    </source>
</evidence>
<dbReference type="Proteomes" id="UP000183613">
    <property type="component" value="Unassembled WGS sequence"/>
</dbReference>
<keyword evidence="2" id="KW-1133">Transmembrane helix</keyword>
<dbReference type="InterPro" id="IPR008984">
    <property type="entry name" value="SMAD_FHA_dom_sf"/>
</dbReference>
<evidence type="ECO:0000256" key="2">
    <source>
        <dbReference type="SAM" id="Phobius"/>
    </source>
</evidence>
<reference evidence="5" key="1">
    <citation type="submission" date="2016-10" db="EMBL/GenBank/DDBJ databases">
        <authorList>
            <person name="Varghese N."/>
            <person name="Submissions S."/>
        </authorList>
    </citation>
    <scope>NUCLEOTIDE SEQUENCE [LARGE SCALE GENOMIC DNA]</scope>
    <source>
        <strain evidence="5">LMG 25555</strain>
    </source>
</reference>
<dbReference type="Gene3D" id="2.60.200.20">
    <property type="match status" value="1"/>
</dbReference>
<name>A0A1H5GFA5_PSEDM</name>
<dbReference type="InterPro" id="IPR053946">
    <property type="entry name" value="YscD_ppl_3rd"/>
</dbReference>
<feature type="compositionally biased region" description="Basic and acidic residues" evidence="1">
    <location>
        <begin position="170"/>
        <end position="181"/>
    </location>
</feature>
<sequence>MSHQGVPTDNAGEMFELRVLSGLHQGAALPLFGDQWCIGASEEADLELYDPGIEAQHAQLLCIDGRWQVQARQGLLQDECGAVLARIANLAPRVEFSIGGIRLCIASIDSFWLQEPVHVPGTSNEVAVNERAAPTVNRWKTGLICALLVLVPLAVAGGMVLPPNDVMPPPREESSASDKRQLATPAEVHQQLRKMLIERELGHQVSLELASDQITLGGEVSKESQALVSRMLDRFSAQFETTVPILNQVQALNSDLPLRIVQIIGGPKAHVVLADGRRLFFGDEVDGLRLTVIDNHRLLFEGKQRYEVKW</sequence>
<protein>
    <submittedName>
        <fullName evidence="5">Type III secretion protein D</fullName>
    </submittedName>
</protein>
<dbReference type="SUPFAM" id="SSF49879">
    <property type="entry name" value="SMAD/FHA domain"/>
    <property type="match status" value="1"/>
</dbReference>
<dbReference type="Pfam" id="PF16697">
    <property type="entry name" value="Yop-YscD_cpl"/>
    <property type="match status" value="1"/>
</dbReference>
<dbReference type="Pfam" id="PF21934">
    <property type="entry name" value="Yop-YscD_ppl_3rd"/>
    <property type="match status" value="1"/>
</dbReference>
<dbReference type="InterPro" id="IPR032030">
    <property type="entry name" value="YscD_cytoplasmic_dom"/>
</dbReference>
<evidence type="ECO:0000313" key="6">
    <source>
        <dbReference type="Proteomes" id="UP000183613"/>
    </source>
</evidence>
<feature type="transmembrane region" description="Helical" evidence="2">
    <location>
        <begin position="141"/>
        <end position="161"/>
    </location>
</feature>
<evidence type="ECO:0000259" key="3">
    <source>
        <dbReference type="Pfam" id="PF16697"/>
    </source>
</evidence>
<comment type="caution">
    <text evidence="5">The sequence shown here is derived from an EMBL/GenBank/DDBJ whole genome shotgun (WGS) entry which is preliminary data.</text>
</comment>
<accession>A0A1H5GFA5</accession>
<gene>
    <name evidence="5" type="ORF">SAMN04489800_0039</name>
</gene>
<dbReference type="RefSeq" id="WP_241486127.1">
    <property type="nucleotide sequence ID" value="NZ_FNUD01000002.1"/>
</dbReference>
<dbReference type="AlphaFoldDB" id="A0A1H5GFA5"/>
<feature type="region of interest" description="Disordered" evidence="1">
    <location>
        <begin position="163"/>
        <end position="184"/>
    </location>
</feature>
<evidence type="ECO:0000313" key="5">
    <source>
        <dbReference type="EMBL" id="SEE14422.1"/>
    </source>
</evidence>
<dbReference type="CDD" id="cd00060">
    <property type="entry name" value="FHA"/>
    <property type="match status" value="1"/>
</dbReference>
<dbReference type="EMBL" id="FNUD01000002">
    <property type="protein sequence ID" value="SEE14422.1"/>
    <property type="molecule type" value="Genomic_DNA"/>
</dbReference>
<evidence type="ECO:0000256" key="1">
    <source>
        <dbReference type="SAM" id="MobiDB-lite"/>
    </source>
</evidence>
<feature type="domain" description="YscD-like Bon-like" evidence="4">
    <location>
        <begin position="187"/>
        <end position="250"/>
    </location>
</feature>
<keyword evidence="2" id="KW-0812">Transmembrane</keyword>
<keyword evidence="2" id="KW-0472">Membrane</keyword>